<feature type="region of interest" description="Disordered" evidence="1">
    <location>
        <begin position="29"/>
        <end position="60"/>
    </location>
</feature>
<gene>
    <name evidence="2" type="ORF">GOODEAATRI_032192</name>
</gene>
<organism evidence="2 3">
    <name type="scientific">Goodea atripinnis</name>
    <dbReference type="NCBI Taxonomy" id="208336"/>
    <lineage>
        <taxon>Eukaryota</taxon>
        <taxon>Metazoa</taxon>
        <taxon>Chordata</taxon>
        <taxon>Craniata</taxon>
        <taxon>Vertebrata</taxon>
        <taxon>Euteleostomi</taxon>
        <taxon>Actinopterygii</taxon>
        <taxon>Neopterygii</taxon>
        <taxon>Teleostei</taxon>
        <taxon>Neoteleostei</taxon>
        <taxon>Acanthomorphata</taxon>
        <taxon>Ovalentaria</taxon>
        <taxon>Atherinomorphae</taxon>
        <taxon>Cyprinodontiformes</taxon>
        <taxon>Goodeidae</taxon>
        <taxon>Goodea</taxon>
    </lineage>
</organism>
<dbReference type="EMBL" id="JAHRIO010065823">
    <property type="protein sequence ID" value="MEQ2180091.1"/>
    <property type="molecule type" value="Genomic_DNA"/>
</dbReference>
<feature type="compositionally biased region" description="Basic and acidic residues" evidence="1">
    <location>
        <begin position="29"/>
        <end position="51"/>
    </location>
</feature>
<protein>
    <submittedName>
        <fullName evidence="2">Uncharacterized protein</fullName>
    </submittedName>
</protein>
<reference evidence="2 3" key="1">
    <citation type="submission" date="2021-06" db="EMBL/GenBank/DDBJ databases">
        <authorList>
            <person name="Palmer J.M."/>
        </authorList>
    </citation>
    <scope>NUCLEOTIDE SEQUENCE [LARGE SCALE GENOMIC DNA]</scope>
    <source>
        <strain evidence="2 3">GA_2019</strain>
        <tissue evidence="2">Muscle</tissue>
    </source>
</reference>
<comment type="caution">
    <text evidence="2">The sequence shown here is derived from an EMBL/GenBank/DDBJ whole genome shotgun (WGS) entry which is preliminary data.</text>
</comment>
<evidence type="ECO:0000313" key="3">
    <source>
        <dbReference type="Proteomes" id="UP001476798"/>
    </source>
</evidence>
<name>A0ABV0P9G7_9TELE</name>
<proteinExistence type="predicted"/>
<evidence type="ECO:0000256" key="1">
    <source>
        <dbReference type="SAM" id="MobiDB-lite"/>
    </source>
</evidence>
<accession>A0ABV0P9G7</accession>
<sequence length="113" mass="12908">MGQMGINTERTNRRDEDLKSLAEQFSFRKVTERSHAEQEEASMRFGGDKTSKPIGTPINHLTKSRCDQKVRCGFQGIPLISQLLEIRHRSMVKDQIQEECKGIPKQTRSLSSC</sequence>
<dbReference type="Proteomes" id="UP001476798">
    <property type="component" value="Unassembled WGS sequence"/>
</dbReference>
<evidence type="ECO:0000313" key="2">
    <source>
        <dbReference type="EMBL" id="MEQ2180091.1"/>
    </source>
</evidence>
<keyword evidence="3" id="KW-1185">Reference proteome</keyword>